<dbReference type="GO" id="GO:0006814">
    <property type="term" value="P:sodium ion transport"/>
    <property type="evidence" value="ECO:0007669"/>
    <property type="project" value="UniProtKB-UniRule"/>
</dbReference>
<dbReference type="NCBIfam" id="TIGR01936">
    <property type="entry name" value="nqrA"/>
    <property type="match status" value="1"/>
</dbReference>
<evidence type="ECO:0000313" key="13">
    <source>
        <dbReference type="Proteomes" id="UP000886722"/>
    </source>
</evidence>
<dbReference type="InterPro" id="IPR022615">
    <property type="entry name" value="NqrA_C_domain"/>
</dbReference>
<feature type="domain" description="NqrA N-terminal barrel-sandwich hybrid" evidence="9">
    <location>
        <begin position="5"/>
        <end position="97"/>
    </location>
</feature>
<keyword evidence="2 8" id="KW-1278">Translocase</keyword>
<dbReference type="NCBIfam" id="NF003761">
    <property type="entry name" value="PRK05352.1-4"/>
    <property type="match status" value="1"/>
</dbReference>
<reference evidence="12" key="1">
    <citation type="submission" date="2020-10" db="EMBL/GenBank/DDBJ databases">
        <authorList>
            <person name="Gilroy R."/>
        </authorList>
    </citation>
    <scope>NUCLEOTIDE SEQUENCE</scope>
    <source>
        <strain evidence="12">21143</strain>
    </source>
</reference>
<evidence type="ECO:0000256" key="8">
    <source>
        <dbReference type="HAMAP-Rule" id="MF_00425"/>
    </source>
</evidence>
<dbReference type="HAMAP" id="MF_00425">
    <property type="entry name" value="NqrA"/>
    <property type="match status" value="1"/>
</dbReference>
<protein>
    <recommendedName>
        <fullName evidence="8">Na(+)-translocating NADH-quinone reductase subunit A</fullName>
        <shortName evidence="8">Na(+)-NQR subunit A</shortName>
        <shortName evidence="8">Na(+)-translocating NQR subunit A</shortName>
        <ecNumber evidence="8">7.2.1.1</ecNumber>
    </recommendedName>
    <alternativeName>
        <fullName evidence="8">NQR complex subunit A</fullName>
    </alternativeName>
    <alternativeName>
        <fullName evidence="8">NQR-1 subunit A</fullName>
    </alternativeName>
</protein>
<evidence type="ECO:0000256" key="3">
    <source>
        <dbReference type="ARBA" id="ARBA00023027"/>
    </source>
</evidence>
<dbReference type="Proteomes" id="UP000886722">
    <property type="component" value="Unassembled WGS sequence"/>
</dbReference>
<evidence type="ECO:0000256" key="1">
    <source>
        <dbReference type="ARBA" id="ARBA00022448"/>
    </source>
</evidence>
<feature type="domain" description="NqrA second alpha/beta" evidence="11">
    <location>
        <begin position="115"/>
        <end position="255"/>
    </location>
</feature>
<comment type="catalytic activity">
    <reaction evidence="8">
        <text>a ubiquinone + n Na(+)(in) + NADH + H(+) = a ubiquinol + n Na(+)(out) + NAD(+)</text>
        <dbReference type="Rhea" id="RHEA:47748"/>
        <dbReference type="Rhea" id="RHEA-COMP:9565"/>
        <dbReference type="Rhea" id="RHEA-COMP:9566"/>
        <dbReference type="ChEBI" id="CHEBI:15378"/>
        <dbReference type="ChEBI" id="CHEBI:16389"/>
        <dbReference type="ChEBI" id="CHEBI:17976"/>
        <dbReference type="ChEBI" id="CHEBI:29101"/>
        <dbReference type="ChEBI" id="CHEBI:57540"/>
        <dbReference type="ChEBI" id="CHEBI:57945"/>
        <dbReference type="EC" id="7.2.1.1"/>
    </reaction>
</comment>
<evidence type="ECO:0000256" key="4">
    <source>
        <dbReference type="ARBA" id="ARBA00023053"/>
    </source>
</evidence>
<organism evidence="12 13">
    <name type="scientific">Candidatus Caccoplasma intestinavium</name>
    <dbReference type="NCBI Taxonomy" id="2840716"/>
    <lineage>
        <taxon>Bacteria</taxon>
        <taxon>Pseudomonadati</taxon>
        <taxon>Bacteroidota</taxon>
        <taxon>Bacteroidia</taxon>
        <taxon>Bacteroidales</taxon>
        <taxon>Bacteroidaceae</taxon>
        <taxon>Bacteroidaceae incertae sedis</taxon>
        <taxon>Candidatus Caccoplasma</taxon>
    </lineage>
</organism>
<dbReference type="AlphaFoldDB" id="A0A9D1KD63"/>
<evidence type="ECO:0000259" key="9">
    <source>
        <dbReference type="Pfam" id="PF05896"/>
    </source>
</evidence>
<feature type="domain" description="Na(+)-translocating NADH-quinone reductase subunit A C-terminal" evidence="10">
    <location>
        <begin position="261"/>
        <end position="309"/>
    </location>
</feature>
<dbReference type="InterPro" id="IPR056147">
    <property type="entry name" value="NQRA_N"/>
</dbReference>
<accession>A0A9D1KD63</accession>
<dbReference type="Pfam" id="PF11973">
    <property type="entry name" value="NQRA_SLBB"/>
    <property type="match status" value="1"/>
</dbReference>
<keyword evidence="1 8" id="KW-0813">Transport</keyword>
<dbReference type="EC" id="7.2.1.1" evidence="8"/>
<keyword evidence="4 8" id="KW-0915">Sodium</keyword>
<keyword evidence="6 8" id="KW-0830">Ubiquinone</keyword>
<gene>
    <name evidence="8" type="primary">nqrA</name>
    <name evidence="12" type="ORF">IAD06_05125</name>
</gene>
<comment type="caution">
    <text evidence="12">The sequence shown here is derived from an EMBL/GenBank/DDBJ whole genome shotgun (WGS) entry which is preliminary data.</text>
</comment>
<dbReference type="InterPro" id="IPR008703">
    <property type="entry name" value="NqrA"/>
</dbReference>
<dbReference type="Pfam" id="PF24836">
    <property type="entry name" value="NQRA_2nd"/>
    <property type="match status" value="1"/>
</dbReference>
<sequence>MANAIKLKKGLDIPVEGHAEARIVDARACEYYALVPDDFHGIVPKVLVKPGDKVKIGSPLMCDKNNPVLQFVSPVSGEVAAVNRGERRKVLNVTVKSDGKMESVEVSVPEIASLTGEQIKEMMLSYGLFMFVKQRPYDTIADPGIAPRDIFVTAWDSAPLAPDFDFVLKGNEADLQAGVDVLRKLTGGNVYMGVRAGSAVNVKGAHTVVFEGPHPAGNVGIQIHHIAPLSKGETVWTLNAFDLLVIGRFFGRGKLDFTRLVALTGSEVKSPHYVRTILGAEIDSIVADNLIPATYHRRYISGNVLTGTRLGEADYLRAPHCQITVIPEGDDCHELLGWAMPGFGKYSVSHSYFSWLSPRRRYMFDARLHGGERAIIMQGEYDKVLPMDILPEFLVKAVIAFDIDKMENLGIYEIAPEDFALCEFVDTSKLPLQAILREGLDRLRKEMN</sequence>
<evidence type="ECO:0000256" key="2">
    <source>
        <dbReference type="ARBA" id="ARBA00022967"/>
    </source>
</evidence>
<dbReference type="InterPro" id="IPR056148">
    <property type="entry name" value="NQRA_2nd"/>
</dbReference>
<evidence type="ECO:0000313" key="12">
    <source>
        <dbReference type="EMBL" id="HIT39400.1"/>
    </source>
</evidence>
<dbReference type="PANTHER" id="PTHR37839">
    <property type="entry name" value="NA(+)-TRANSLOCATING NADH-QUINONE REDUCTASE SUBUNIT A"/>
    <property type="match status" value="1"/>
</dbReference>
<keyword evidence="3 8" id="KW-0520">NAD</keyword>
<keyword evidence="5 8" id="KW-0406">Ion transport</keyword>
<reference evidence="12" key="2">
    <citation type="journal article" date="2021" name="PeerJ">
        <title>Extensive microbial diversity within the chicken gut microbiome revealed by metagenomics and culture.</title>
        <authorList>
            <person name="Gilroy R."/>
            <person name="Ravi A."/>
            <person name="Getino M."/>
            <person name="Pursley I."/>
            <person name="Horton D.L."/>
            <person name="Alikhan N.F."/>
            <person name="Baker D."/>
            <person name="Gharbi K."/>
            <person name="Hall N."/>
            <person name="Watson M."/>
            <person name="Adriaenssens E.M."/>
            <person name="Foster-Nyarko E."/>
            <person name="Jarju S."/>
            <person name="Secka A."/>
            <person name="Antonio M."/>
            <person name="Oren A."/>
            <person name="Chaudhuri R.R."/>
            <person name="La Ragione R."/>
            <person name="Hildebrand F."/>
            <person name="Pallen M.J."/>
        </authorList>
    </citation>
    <scope>NUCLEOTIDE SEQUENCE</scope>
    <source>
        <strain evidence="12">21143</strain>
    </source>
</reference>
<dbReference type="EMBL" id="DVKT01000037">
    <property type="protein sequence ID" value="HIT39400.1"/>
    <property type="molecule type" value="Genomic_DNA"/>
</dbReference>
<comment type="similarity">
    <text evidence="8">Belongs to the NqrA family.</text>
</comment>
<evidence type="ECO:0000256" key="7">
    <source>
        <dbReference type="ARBA" id="ARBA00023201"/>
    </source>
</evidence>
<dbReference type="GO" id="GO:0016655">
    <property type="term" value="F:oxidoreductase activity, acting on NAD(P)H, quinone or similar compound as acceptor"/>
    <property type="evidence" value="ECO:0007669"/>
    <property type="project" value="UniProtKB-UniRule"/>
</dbReference>
<comment type="subunit">
    <text evidence="8">Composed of six subunits; NqrA, NqrB, NqrC, NqrD, NqrE and NqrF.</text>
</comment>
<comment type="function">
    <text evidence="8">NQR complex catalyzes the reduction of ubiquinone-1 to ubiquinol by two successive reactions, coupled with the transport of Na(+) ions from the cytoplasm to the periplasm. NqrA to NqrE are probably involved in the second step, the conversion of ubisemiquinone to ubiquinol.</text>
</comment>
<dbReference type="PANTHER" id="PTHR37839:SF1">
    <property type="entry name" value="NA(+)-TRANSLOCATING NADH-QUINONE REDUCTASE SUBUNIT A"/>
    <property type="match status" value="1"/>
</dbReference>
<dbReference type="Pfam" id="PF05896">
    <property type="entry name" value="NQRA_N"/>
    <property type="match status" value="1"/>
</dbReference>
<keyword evidence="7 8" id="KW-0739">Sodium transport</keyword>
<name>A0A9D1KD63_9BACT</name>
<proteinExistence type="inferred from homology"/>
<evidence type="ECO:0000256" key="6">
    <source>
        <dbReference type="ARBA" id="ARBA00023075"/>
    </source>
</evidence>
<evidence type="ECO:0000256" key="5">
    <source>
        <dbReference type="ARBA" id="ARBA00023065"/>
    </source>
</evidence>
<evidence type="ECO:0000259" key="10">
    <source>
        <dbReference type="Pfam" id="PF11973"/>
    </source>
</evidence>
<evidence type="ECO:0000259" key="11">
    <source>
        <dbReference type="Pfam" id="PF24836"/>
    </source>
</evidence>